<dbReference type="EMBL" id="RBRY01000177">
    <property type="protein sequence ID" value="RMR50367.1"/>
    <property type="molecule type" value="Genomic_DNA"/>
</dbReference>
<dbReference type="PROSITE" id="PS51257">
    <property type="entry name" value="PROKAR_LIPOPROTEIN"/>
    <property type="match status" value="1"/>
</dbReference>
<evidence type="ECO:0000313" key="2">
    <source>
        <dbReference type="EMBL" id="GFM91122.1"/>
    </source>
</evidence>
<organism evidence="3 4">
    <name type="scientific">Pseudomonas cichorii</name>
    <dbReference type="NCBI Taxonomy" id="36746"/>
    <lineage>
        <taxon>Bacteria</taxon>
        <taxon>Pseudomonadati</taxon>
        <taxon>Pseudomonadota</taxon>
        <taxon>Gammaproteobacteria</taxon>
        <taxon>Pseudomonadales</taxon>
        <taxon>Pseudomonadaceae</taxon>
        <taxon>Pseudomonas</taxon>
    </lineage>
</organism>
<evidence type="ECO:0000313" key="4">
    <source>
        <dbReference type="Proteomes" id="UP000278332"/>
    </source>
</evidence>
<comment type="caution">
    <text evidence="3">The sequence shown here is derived from an EMBL/GenBank/DDBJ whole genome shotgun (WGS) entry which is preliminary data.</text>
</comment>
<proteinExistence type="predicted"/>
<evidence type="ECO:0000313" key="3">
    <source>
        <dbReference type="EMBL" id="RMR50367.1"/>
    </source>
</evidence>
<dbReference type="OrthoDB" id="7026399at2"/>
<keyword evidence="5" id="KW-1185">Reference proteome</keyword>
<protein>
    <submittedName>
        <fullName evidence="3">Uncharacterized protein</fullName>
    </submittedName>
</protein>
<reference evidence="2 5" key="2">
    <citation type="submission" date="2020-05" db="EMBL/GenBank/DDBJ databases">
        <title>Genetic diversity of Pseudomonas cichorii.</title>
        <authorList>
            <person name="Tani S."/>
            <person name="Yagi H."/>
            <person name="Hashimoto S."/>
            <person name="Iiyama K."/>
            <person name="Furuya N."/>
        </authorList>
    </citation>
    <scope>NUCLEOTIDE SEQUENCE [LARGE SCALE GENOMIC DNA]</scope>
    <source>
        <strain evidence="2 5">LMG 2162</strain>
    </source>
</reference>
<dbReference type="GeneID" id="93660546"/>
<accession>A0A3M4VFG4</accession>
<evidence type="ECO:0000256" key="1">
    <source>
        <dbReference type="SAM" id="SignalP"/>
    </source>
</evidence>
<feature type="chain" id="PRO_5018135554" evidence="1">
    <location>
        <begin position="27"/>
        <end position="195"/>
    </location>
</feature>
<gene>
    <name evidence="3" type="ORF">ALP84_02287</name>
    <name evidence="2" type="ORF">PSCICP_10940</name>
</gene>
<dbReference type="Proteomes" id="UP000614982">
    <property type="component" value="Unassembled WGS sequence"/>
</dbReference>
<sequence>MQSFSLKAVMLCVALTSCQGIVSAQAATKPAAEKQAAASQKASLLDGKLTFTLPAGYVKGEMPEIDAKAIAQGVSGALYTNQAQKRVLIVTETPIPMDMQASDNDRLVLDGLVAGTLTQQRSSYKDFKELGEKTIVKKNGLGVRQIDASATMSGAKVLSTTVVAASGSRSAILNVISNAKNAVEHEQMVKTVIGE</sequence>
<keyword evidence="1" id="KW-0732">Signal</keyword>
<dbReference type="EMBL" id="BLWA01000002">
    <property type="protein sequence ID" value="GFM91122.1"/>
    <property type="molecule type" value="Genomic_DNA"/>
</dbReference>
<reference evidence="3 4" key="1">
    <citation type="submission" date="2018-08" db="EMBL/GenBank/DDBJ databases">
        <title>Recombination of ecologically and evolutionarily significant loci maintains genetic cohesion in the Pseudomonas syringae species complex.</title>
        <authorList>
            <person name="Dillon M."/>
            <person name="Thakur S."/>
            <person name="Almeida R.N.D."/>
            <person name="Weir B.S."/>
            <person name="Guttman D.S."/>
        </authorList>
    </citation>
    <scope>NUCLEOTIDE SEQUENCE [LARGE SCALE GENOMIC DNA]</scope>
    <source>
        <strain evidence="3 4">ICMP 6917</strain>
    </source>
</reference>
<evidence type="ECO:0000313" key="5">
    <source>
        <dbReference type="Proteomes" id="UP000614982"/>
    </source>
</evidence>
<name>A0A3M4VFG4_PSECI</name>
<dbReference type="RefSeq" id="WP_025261394.1">
    <property type="nucleotide sequence ID" value="NZ_BLVX01000008.1"/>
</dbReference>
<feature type="signal peptide" evidence="1">
    <location>
        <begin position="1"/>
        <end position="26"/>
    </location>
</feature>
<dbReference type="AlphaFoldDB" id="A0A3M4VFG4"/>
<dbReference type="Proteomes" id="UP000278332">
    <property type="component" value="Unassembled WGS sequence"/>
</dbReference>